<evidence type="ECO:0000256" key="8">
    <source>
        <dbReference type="ARBA" id="ARBA00023277"/>
    </source>
</evidence>
<dbReference type="NCBIfam" id="TIGR02091">
    <property type="entry name" value="glgC"/>
    <property type="match status" value="1"/>
</dbReference>
<dbReference type="GO" id="GO:0008878">
    <property type="term" value="F:glucose-1-phosphate adenylyltransferase activity"/>
    <property type="evidence" value="ECO:0007669"/>
    <property type="project" value="UniProtKB-EC"/>
</dbReference>
<feature type="domain" description="Nucleotidyl transferase" evidence="10">
    <location>
        <begin position="14"/>
        <end position="282"/>
    </location>
</feature>
<keyword evidence="7 9" id="KW-0320">Glycogen biosynthesis</keyword>
<feature type="binding site" evidence="9">
    <location>
        <position position="204"/>
    </location>
    <ligand>
        <name>alpha-D-glucose 1-phosphate</name>
        <dbReference type="ChEBI" id="CHEBI:58601"/>
    </ligand>
</feature>
<comment type="similarity">
    <text evidence="1 9">Belongs to the bacterial/plant glucose-1-phosphate adenylyltransferase family.</text>
</comment>
<dbReference type="Gene3D" id="2.160.10.10">
    <property type="entry name" value="Hexapeptide repeat proteins"/>
    <property type="match status" value="1"/>
</dbReference>
<dbReference type="CDD" id="cd02508">
    <property type="entry name" value="ADP_Glucose_PP"/>
    <property type="match status" value="1"/>
</dbReference>
<evidence type="ECO:0000256" key="3">
    <source>
        <dbReference type="ARBA" id="ARBA00022679"/>
    </source>
</evidence>
<comment type="subunit">
    <text evidence="9">Homotetramer.</text>
</comment>
<evidence type="ECO:0000256" key="2">
    <source>
        <dbReference type="ARBA" id="ARBA00022600"/>
    </source>
</evidence>
<feature type="site" description="Could play a key role in the communication between the regulatory and the substrate sites" evidence="9">
    <location>
        <position position="105"/>
    </location>
</feature>
<evidence type="ECO:0000256" key="1">
    <source>
        <dbReference type="ARBA" id="ARBA00010443"/>
    </source>
</evidence>
<dbReference type="PANTHER" id="PTHR43523">
    <property type="entry name" value="GLUCOSE-1-PHOSPHATE ADENYLYLTRANSFERASE-RELATED"/>
    <property type="match status" value="1"/>
</dbReference>
<organism evidence="12 13">
    <name type="scientific">Paracoccus methylovorus</name>
    <dbReference type="NCBI Taxonomy" id="2812658"/>
    <lineage>
        <taxon>Bacteria</taxon>
        <taxon>Pseudomonadati</taxon>
        <taxon>Pseudomonadota</taxon>
        <taxon>Alphaproteobacteria</taxon>
        <taxon>Rhodobacterales</taxon>
        <taxon>Paracoccaceae</taxon>
        <taxon>Paracoccus</taxon>
    </lineage>
</organism>
<dbReference type="InterPro" id="IPR011831">
    <property type="entry name" value="ADP-Glc_PPase"/>
</dbReference>
<dbReference type="SUPFAM" id="SSF53448">
    <property type="entry name" value="Nucleotide-diphospho-sugar transferases"/>
    <property type="match status" value="1"/>
</dbReference>
<keyword evidence="8 9" id="KW-0119">Carbohydrate metabolism</keyword>
<keyword evidence="13" id="KW-1185">Reference proteome</keyword>
<dbReference type="PROSITE" id="PS00809">
    <property type="entry name" value="ADP_GLC_PYROPHOSPH_2"/>
    <property type="match status" value="1"/>
</dbReference>
<dbReference type="Gene3D" id="3.90.550.10">
    <property type="entry name" value="Spore Coat Polysaccharide Biosynthesis Protein SpsA, Chain A"/>
    <property type="match status" value="1"/>
</dbReference>
<evidence type="ECO:0000256" key="6">
    <source>
        <dbReference type="ARBA" id="ARBA00022840"/>
    </source>
</evidence>
<name>A0ABX7JQP3_9RHOB</name>
<dbReference type="InterPro" id="IPR023049">
    <property type="entry name" value="GlgC_bac"/>
</dbReference>
<evidence type="ECO:0000256" key="4">
    <source>
        <dbReference type="ARBA" id="ARBA00022695"/>
    </source>
</evidence>
<feature type="site" description="Could play a key role in the communication between the regulatory and the substrate sites" evidence="9">
    <location>
        <position position="66"/>
    </location>
</feature>
<dbReference type="EMBL" id="CP070371">
    <property type="protein sequence ID" value="QRZ14967.1"/>
    <property type="molecule type" value="Genomic_DNA"/>
</dbReference>
<dbReference type="InterPro" id="IPR005836">
    <property type="entry name" value="ADP_Glu_pyroP_CS"/>
</dbReference>
<dbReference type="InterPro" id="IPR005835">
    <property type="entry name" value="NTP_transferase_dom"/>
</dbReference>
<dbReference type="NCBIfam" id="NF001947">
    <property type="entry name" value="PRK00725.1"/>
    <property type="match status" value="1"/>
</dbReference>
<feature type="domain" description="Glucose-1-phosphate adenylyltransferase/Bifunctional protein GlmU-like C-terminal hexapeptide" evidence="11">
    <location>
        <begin position="305"/>
        <end position="408"/>
    </location>
</feature>
<dbReference type="InterPro" id="IPR056818">
    <property type="entry name" value="GlmU/GlgC-like_hexapep"/>
</dbReference>
<dbReference type="InterPro" id="IPR029044">
    <property type="entry name" value="Nucleotide-diphossugar_trans"/>
</dbReference>
<dbReference type="NCBIfam" id="NF002023">
    <property type="entry name" value="PRK00844.1"/>
    <property type="match status" value="1"/>
</dbReference>
<keyword evidence="4 9" id="KW-0548">Nucleotidyltransferase</keyword>
<evidence type="ECO:0000256" key="7">
    <source>
        <dbReference type="ARBA" id="ARBA00023056"/>
    </source>
</evidence>
<evidence type="ECO:0000259" key="11">
    <source>
        <dbReference type="Pfam" id="PF24894"/>
    </source>
</evidence>
<dbReference type="PROSITE" id="PS00810">
    <property type="entry name" value="ADP_GLC_PYROPHOSPH_3"/>
    <property type="match status" value="1"/>
</dbReference>
<dbReference type="Pfam" id="PF24894">
    <property type="entry name" value="Hexapep_GlmU"/>
    <property type="match status" value="1"/>
</dbReference>
<evidence type="ECO:0000256" key="9">
    <source>
        <dbReference type="HAMAP-Rule" id="MF_00624"/>
    </source>
</evidence>
<evidence type="ECO:0000313" key="13">
    <source>
        <dbReference type="Proteomes" id="UP000663629"/>
    </source>
</evidence>
<protein>
    <recommendedName>
        <fullName evidence="9">Glucose-1-phosphate adenylyltransferase</fullName>
        <ecNumber evidence="9">2.7.7.27</ecNumber>
    </recommendedName>
    <alternativeName>
        <fullName evidence="9">ADP-glucose pyrophosphorylase</fullName>
        <shortName evidence="9">ADPGlc PPase</shortName>
    </alternativeName>
    <alternativeName>
        <fullName evidence="9">ADP-glucose synthase</fullName>
    </alternativeName>
</protein>
<evidence type="ECO:0000313" key="12">
    <source>
        <dbReference type="EMBL" id="QRZ14967.1"/>
    </source>
</evidence>
<dbReference type="InterPro" id="IPR011004">
    <property type="entry name" value="Trimer_LpxA-like_sf"/>
</dbReference>
<comment type="catalytic activity">
    <reaction evidence="9">
        <text>alpha-D-glucose 1-phosphate + ATP + H(+) = ADP-alpha-D-glucose + diphosphate</text>
        <dbReference type="Rhea" id="RHEA:12120"/>
        <dbReference type="ChEBI" id="CHEBI:15378"/>
        <dbReference type="ChEBI" id="CHEBI:30616"/>
        <dbReference type="ChEBI" id="CHEBI:33019"/>
        <dbReference type="ChEBI" id="CHEBI:57498"/>
        <dbReference type="ChEBI" id="CHEBI:58601"/>
        <dbReference type="EC" id="2.7.7.27"/>
    </reaction>
</comment>
<dbReference type="SUPFAM" id="SSF51161">
    <property type="entry name" value="Trimeric LpxA-like enzymes"/>
    <property type="match status" value="1"/>
</dbReference>
<keyword evidence="2 9" id="KW-0321">Glycogen metabolism</keyword>
<evidence type="ECO:0000259" key="10">
    <source>
        <dbReference type="Pfam" id="PF00483"/>
    </source>
</evidence>
<keyword evidence="5 9" id="KW-0547">Nucleotide-binding</keyword>
<dbReference type="Proteomes" id="UP000663629">
    <property type="component" value="Chromosome 2"/>
</dbReference>
<reference evidence="12 13" key="1">
    <citation type="submission" date="2021-02" db="EMBL/GenBank/DDBJ databases">
        <title>Paracoccus methylovroum sp.nov., a new methanol and methylamine utilizing methylotrophic denitrifer.</title>
        <authorList>
            <person name="Timsy T."/>
            <person name="Behrendt U."/>
            <person name="Ulrich A."/>
            <person name="Spanner T."/>
            <person name="Foesel B.U."/>
            <person name="Horn M.A."/>
            <person name="Kolb S."/>
        </authorList>
    </citation>
    <scope>NUCLEOTIDE SEQUENCE [LARGE SCALE GENOMIC DNA]</scope>
    <source>
        <strain evidence="12 13">H4-D09</strain>
    </source>
</reference>
<evidence type="ECO:0000256" key="5">
    <source>
        <dbReference type="ARBA" id="ARBA00022741"/>
    </source>
</evidence>
<keyword evidence="3 9" id="KW-0808">Transferase</keyword>
<keyword evidence="6 9" id="KW-0067">ATP-binding</keyword>
<feature type="binding site" evidence="9">
    <location>
        <position position="106"/>
    </location>
    <ligand>
        <name>alpha-D-glucose 1-phosphate</name>
        <dbReference type="ChEBI" id="CHEBI:58601"/>
    </ligand>
</feature>
<dbReference type="CDD" id="cd04651">
    <property type="entry name" value="LbH_G1P_AT_C"/>
    <property type="match status" value="1"/>
</dbReference>
<feature type="binding site" evidence="9">
    <location>
        <position position="171"/>
    </location>
    <ligand>
        <name>alpha-D-glucose 1-phosphate</name>
        <dbReference type="ChEBI" id="CHEBI:58601"/>
    </ligand>
</feature>
<sequence length="420" mass="47475">MTQREERLSRRSMAFILAGGRGTRLHELTDKRVKPAVYFGGKSRIIDFALSNALNSGIRKMALATQYKAHSLIRHVQRGWNFFRAERNEFLDILPASQRYDESRWYRGTADAVAQNIDIIDSYGVDYVLILAGDHIYKMDYELMIRHHVEAGADVTIGCLTVPRAEASAFGVMAVDGRDVITSFLEKPVDPPGTPDDPNVTLASMGIYVFRWDFLRDLLIRDMEDDNSSHDFGNDLIPDIVRNGKAQAHRFADSCVRSPSDPVYWRDVGTVDAFWRANIDLTDFNPDLNLWDRDWPIWTYSELVPPAKFIHDEPDRRGSAVSSLISGGCIISGSEIRESLLFTQVHTNSYSTLERAVLLPYANVARHARLTNVVIDRGVRIPEGLVVGEDPQEDAKWFRVSQGGVTLITQDMLDRREASL</sequence>
<comment type="function">
    <text evidence="9">Involved in the biosynthesis of ADP-glucose, a building block required for the elongation reactions to produce glycogen. Catalyzes the reaction between ATP and alpha-D-glucose 1-phosphate (G1P) to produce pyrophosphate and ADP-Glc.</text>
</comment>
<proteinExistence type="inferred from homology"/>
<comment type="pathway">
    <text evidence="9">Glycan biosynthesis; glycogen biosynthesis.</text>
</comment>
<dbReference type="Pfam" id="PF00483">
    <property type="entry name" value="NTP_transferase"/>
    <property type="match status" value="1"/>
</dbReference>
<dbReference type="PANTHER" id="PTHR43523:SF2">
    <property type="entry name" value="GLUCOSE-1-PHOSPHATE ADENYLYLTRANSFERASE"/>
    <property type="match status" value="1"/>
</dbReference>
<dbReference type="EC" id="2.7.7.27" evidence="9"/>
<dbReference type="HAMAP" id="MF_00624">
    <property type="entry name" value="GlgC"/>
    <property type="match status" value="1"/>
</dbReference>
<gene>
    <name evidence="9 12" type="primary">glgC</name>
    <name evidence="12" type="ORF">JWJ88_18670</name>
</gene>
<feature type="binding site" evidence="9">
    <location>
        <begin position="186"/>
        <end position="187"/>
    </location>
    <ligand>
        <name>alpha-D-glucose 1-phosphate</name>
        <dbReference type="ChEBI" id="CHEBI:58601"/>
    </ligand>
</feature>
<accession>A0ABX7JQP3</accession>